<accession>A0ACA9R5Q3</accession>
<sequence>LEYVLKQAGDTPLKLHILGPLQDGMMELLASSGHPIQDMTVAFASGPPSIGTGILSGFNTGPLRQLYITAVNSEPEDVKKFLDMALRSTQKDLHLGIFLEEDQKS</sequence>
<comment type="caution">
    <text evidence="1">The sequence shown here is derived from an EMBL/GenBank/DDBJ whole genome shotgun (WGS) entry which is preliminary data.</text>
</comment>
<feature type="non-terminal residue" evidence="1">
    <location>
        <position position="1"/>
    </location>
</feature>
<gene>
    <name evidence="1" type="ORF">ACOLOM_LOCUS14186</name>
</gene>
<keyword evidence="2" id="KW-1185">Reference proteome</keyword>
<reference evidence="1" key="1">
    <citation type="submission" date="2021-06" db="EMBL/GenBank/DDBJ databases">
        <authorList>
            <person name="Kallberg Y."/>
            <person name="Tangrot J."/>
            <person name="Rosling A."/>
        </authorList>
    </citation>
    <scope>NUCLEOTIDE SEQUENCE</scope>
    <source>
        <strain evidence="1">CL356</strain>
    </source>
</reference>
<proteinExistence type="predicted"/>
<protein>
    <submittedName>
        <fullName evidence="1">3099_t:CDS:1</fullName>
    </submittedName>
</protein>
<evidence type="ECO:0000313" key="1">
    <source>
        <dbReference type="EMBL" id="CAG8777919.1"/>
    </source>
</evidence>
<organism evidence="1 2">
    <name type="scientific">Acaulospora colombiana</name>
    <dbReference type="NCBI Taxonomy" id="27376"/>
    <lineage>
        <taxon>Eukaryota</taxon>
        <taxon>Fungi</taxon>
        <taxon>Fungi incertae sedis</taxon>
        <taxon>Mucoromycota</taxon>
        <taxon>Glomeromycotina</taxon>
        <taxon>Glomeromycetes</taxon>
        <taxon>Diversisporales</taxon>
        <taxon>Acaulosporaceae</taxon>
        <taxon>Acaulospora</taxon>
    </lineage>
</organism>
<dbReference type="EMBL" id="CAJVPT010069362">
    <property type="protein sequence ID" value="CAG8777919.1"/>
    <property type="molecule type" value="Genomic_DNA"/>
</dbReference>
<feature type="non-terminal residue" evidence="1">
    <location>
        <position position="105"/>
    </location>
</feature>
<name>A0ACA9R5Q3_9GLOM</name>
<evidence type="ECO:0000313" key="2">
    <source>
        <dbReference type="Proteomes" id="UP000789525"/>
    </source>
</evidence>
<dbReference type="Proteomes" id="UP000789525">
    <property type="component" value="Unassembled WGS sequence"/>
</dbReference>